<protein>
    <recommendedName>
        <fullName evidence="5">DUF1285 domain-containing protein</fullName>
    </recommendedName>
</protein>
<accession>A0ABU0I8C4</accession>
<dbReference type="Proteomes" id="UP001235269">
    <property type="component" value="Unassembled WGS sequence"/>
</dbReference>
<dbReference type="Gene3D" id="2.30.270.10">
    <property type="entry name" value="duf1285 protein"/>
    <property type="match status" value="1"/>
</dbReference>
<evidence type="ECO:0000313" key="3">
    <source>
        <dbReference type="EMBL" id="MDQ0454483.1"/>
    </source>
</evidence>
<evidence type="ECO:0008006" key="5">
    <source>
        <dbReference type="Google" id="ProtNLM"/>
    </source>
</evidence>
<dbReference type="Pfam" id="PF06938">
    <property type="entry name" value="DUF1285_N"/>
    <property type="match status" value="1"/>
</dbReference>
<sequence length="207" mass="22813">MAGEEDKQAGETGDLAALIARAAEQRAGGKDGLPPVDRWNPPFCGDIDMEIKRDGSWIYNGSPIGRAPLVRLFSTVLRRDEDGETYLVTPVEKLRIRVEDAHFLAVEMTVSEREGEPVLTFRTNVGDVVEAGPEHGLHFAISDDDQAVKPYLRVRGRLTALVSRAVTYELMEQGESMVVDGVEMFVIRSAGAVFPVMAVQELERLSQ</sequence>
<name>A0ABU0I8C4_9HYPH</name>
<dbReference type="PIRSF" id="PIRSF029557">
    <property type="entry name" value="UCP029557"/>
    <property type="match status" value="1"/>
</dbReference>
<evidence type="ECO:0000259" key="2">
    <source>
        <dbReference type="Pfam" id="PF21028"/>
    </source>
</evidence>
<feature type="domain" description="DUF1285" evidence="1">
    <location>
        <begin position="34"/>
        <end position="101"/>
    </location>
</feature>
<comment type="caution">
    <text evidence="3">The sequence shown here is derived from an EMBL/GenBank/DDBJ whole genome shotgun (WGS) entry which is preliminary data.</text>
</comment>
<reference evidence="3 4" key="1">
    <citation type="submission" date="2023-07" db="EMBL/GenBank/DDBJ databases">
        <title>Genomic Encyclopedia of Type Strains, Phase IV (KMG-IV): sequencing the most valuable type-strain genomes for metagenomic binning, comparative biology and taxonomic classification.</title>
        <authorList>
            <person name="Goeker M."/>
        </authorList>
    </citation>
    <scope>NUCLEOTIDE SEQUENCE [LARGE SCALE GENOMIC DNA]</scope>
    <source>
        <strain evidence="3 4">DSM 100301</strain>
    </source>
</reference>
<gene>
    <name evidence="3" type="ORF">QO005_000810</name>
</gene>
<dbReference type="Gene3D" id="3.10.540.10">
    <property type="entry name" value="duf1285 like domain"/>
    <property type="match status" value="1"/>
</dbReference>
<dbReference type="RefSeq" id="WP_307156700.1">
    <property type="nucleotide sequence ID" value="NZ_JAUSWH010000002.1"/>
</dbReference>
<dbReference type="EMBL" id="JAUSWH010000002">
    <property type="protein sequence ID" value="MDQ0454483.1"/>
    <property type="molecule type" value="Genomic_DNA"/>
</dbReference>
<dbReference type="InterPro" id="IPR023361">
    <property type="entry name" value="DUF1285_beta_roll_sf"/>
</dbReference>
<feature type="domain" description="DUF1285" evidence="2">
    <location>
        <begin position="103"/>
        <end position="196"/>
    </location>
</feature>
<proteinExistence type="predicted"/>
<keyword evidence="4" id="KW-1185">Reference proteome</keyword>
<dbReference type="Pfam" id="PF21028">
    <property type="entry name" value="DUF1285_C"/>
    <property type="match status" value="1"/>
</dbReference>
<organism evidence="3 4">
    <name type="scientific">Rhizobium paknamense</name>
    <dbReference type="NCBI Taxonomy" id="1206817"/>
    <lineage>
        <taxon>Bacteria</taxon>
        <taxon>Pseudomonadati</taxon>
        <taxon>Pseudomonadota</taxon>
        <taxon>Alphaproteobacteria</taxon>
        <taxon>Hyphomicrobiales</taxon>
        <taxon>Rhizobiaceae</taxon>
        <taxon>Rhizobium/Agrobacterium group</taxon>
        <taxon>Rhizobium</taxon>
    </lineage>
</organism>
<evidence type="ECO:0000313" key="4">
    <source>
        <dbReference type="Proteomes" id="UP001235269"/>
    </source>
</evidence>
<evidence type="ECO:0000259" key="1">
    <source>
        <dbReference type="Pfam" id="PF06938"/>
    </source>
</evidence>
<dbReference type="InterPro" id="IPR048341">
    <property type="entry name" value="DUF1285_N"/>
</dbReference>
<dbReference type="InterPro" id="IPR010707">
    <property type="entry name" value="DUF1285"/>
</dbReference>
<dbReference type="InterPro" id="IPR048342">
    <property type="entry name" value="DUF1285_C"/>
</dbReference>